<organism evidence="2 3">
    <name type="scientific">Cerrena zonata</name>
    <dbReference type="NCBI Taxonomy" id="2478898"/>
    <lineage>
        <taxon>Eukaryota</taxon>
        <taxon>Fungi</taxon>
        <taxon>Dikarya</taxon>
        <taxon>Basidiomycota</taxon>
        <taxon>Agaricomycotina</taxon>
        <taxon>Agaricomycetes</taxon>
        <taxon>Polyporales</taxon>
        <taxon>Cerrenaceae</taxon>
        <taxon>Cerrena</taxon>
    </lineage>
</organism>
<feature type="compositionally biased region" description="Basic residues" evidence="1">
    <location>
        <begin position="102"/>
        <end position="112"/>
    </location>
</feature>
<protein>
    <submittedName>
        <fullName evidence="2">Uncharacterized protein</fullName>
    </submittedName>
</protein>
<name>A0AAW0GPG9_9APHY</name>
<evidence type="ECO:0000313" key="3">
    <source>
        <dbReference type="Proteomes" id="UP001385951"/>
    </source>
</evidence>
<accession>A0AAW0GPG9</accession>
<reference evidence="2 3" key="1">
    <citation type="submission" date="2022-09" db="EMBL/GenBank/DDBJ databases">
        <authorList>
            <person name="Palmer J.M."/>
        </authorList>
    </citation>
    <scope>NUCLEOTIDE SEQUENCE [LARGE SCALE GENOMIC DNA]</scope>
    <source>
        <strain evidence="2 3">DSM 7382</strain>
    </source>
</reference>
<proteinExistence type="predicted"/>
<keyword evidence="3" id="KW-1185">Reference proteome</keyword>
<feature type="region of interest" description="Disordered" evidence="1">
    <location>
        <begin position="90"/>
        <end position="112"/>
    </location>
</feature>
<comment type="caution">
    <text evidence="2">The sequence shown here is derived from an EMBL/GenBank/DDBJ whole genome shotgun (WGS) entry which is preliminary data.</text>
</comment>
<dbReference type="EMBL" id="JASBNA010000004">
    <property type="protein sequence ID" value="KAK7692133.1"/>
    <property type="molecule type" value="Genomic_DNA"/>
</dbReference>
<dbReference type="Proteomes" id="UP001385951">
    <property type="component" value="Unassembled WGS sequence"/>
</dbReference>
<evidence type="ECO:0000313" key="2">
    <source>
        <dbReference type="EMBL" id="KAK7692133.1"/>
    </source>
</evidence>
<evidence type="ECO:0000256" key="1">
    <source>
        <dbReference type="SAM" id="MobiDB-lite"/>
    </source>
</evidence>
<dbReference type="AlphaFoldDB" id="A0AAW0GPG9"/>
<sequence>MYFTTRIDQLTDQPTKPNQPTVGFLHIMFTTSLLSTTHLPQPVHETEKRFAYRAAVALASPVHDGSRFIQRLFLFYHYYHNPTHISPPHFDSRNLGNPPSRLTHHYHHRHHL</sequence>
<gene>
    <name evidence="2" type="ORF">QCA50_003752</name>
</gene>